<dbReference type="RefSeq" id="WP_170039969.1">
    <property type="nucleotide sequence ID" value="NZ_JABDTL010000002.1"/>
</dbReference>
<gene>
    <name evidence="6" type="primary">rplM</name>
    <name evidence="7" type="ORF">HNQ61_001792</name>
</gene>
<accession>A0A841GX35</accession>
<keyword evidence="4 6" id="KW-0687">Ribonucleoprotein</keyword>
<comment type="caution">
    <text evidence="7">The sequence shown here is derived from an EMBL/GenBank/DDBJ whole genome shotgun (WGS) entry which is preliminary data.</text>
</comment>
<evidence type="ECO:0000256" key="3">
    <source>
        <dbReference type="ARBA" id="ARBA00022980"/>
    </source>
</evidence>
<evidence type="ECO:0000256" key="4">
    <source>
        <dbReference type="ARBA" id="ARBA00023274"/>
    </source>
</evidence>
<dbReference type="GO" id="GO:0017148">
    <property type="term" value="P:negative regulation of translation"/>
    <property type="evidence" value="ECO:0007669"/>
    <property type="project" value="TreeGrafter"/>
</dbReference>
<dbReference type="InterPro" id="IPR036899">
    <property type="entry name" value="Ribosomal_uL13_sf"/>
</dbReference>
<dbReference type="InterPro" id="IPR005823">
    <property type="entry name" value="Ribosomal_uL13_bac-type"/>
</dbReference>
<dbReference type="NCBIfam" id="TIGR01066">
    <property type="entry name" value="rplM_bact"/>
    <property type="match status" value="1"/>
</dbReference>
<dbReference type="Pfam" id="PF00572">
    <property type="entry name" value="Ribosomal_L13"/>
    <property type="match status" value="1"/>
</dbReference>
<dbReference type="AlphaFoldDB" id="A0A841GX35"/>
<dbReference type="InterPro" id="IPR005822">
    <property type="entry name" value="Ribosomal_uL13"/>
</dbReference>
<dbReference type="Gene3D" id="3.90.1180.10">
    <property type="entry name" value="Ribosomal protein L13"/>
    <property type="match status" value="1"/>
</dbReference>
<keyword evidence="8" id="KW-1185">Reference proteome</keyword>
<evidence type="ECO:0000256" key="6">
    <source>
        <dbReference type="HAMAP-Rule" id="MF_01366"/>
    </source>
</evidence>
<dbReference type="Proteomes" id="UP000582837">
    <property type="component" value="Unassembled WGS sequence"/>
</dbReference>
<dbReference type="PANTHER" id="PTHR11545:SF2">
    <property type="entry name" value="LARGE RIBOSOMAL SUBUNIT PROTEIN UL13M"/>
    <property type="match status" value="1"/>
</dbReference>
<evidence type="ECO:0000313" key="7">
    <source>
        <dbReference type="EMBL" id="MBB6070175.1"/>
    </source>
</evidence>
<evidence type="ECO:0000256" key="1">
    <source>
        <dbReference type="ARBA" id="ARBA00006227"/>
    </source>
</evidence>
<dbReference type="FunFam" id="3.90.1180.10:FF:000001">
    <property type="entry name" value="50S ribosomal protein L13"/>
    <property type="match status" value="1"/>
</dbReference>
<dbReference type="GO" id="GO:0022625">
    <property type="term" value="C:cytosolic large ribosomal subunit"/>
    <property type="evidence" value="ECO:0007669"/>
    <property type="project" value="TreeGrafter"/>
</dbReference>
<comment type="subunit">
    <text evidence="2 6">Part of the 50S ribosomal subunit.</text>
</comment>
<dbReference type="GO" id="GO:0006412">
    <property type="term" value="P:translation"/>
    <property type="evidence" value="ECO:0007669"/>
    <property type="project" value="UniProtKB-UniRule"/>
</dbReference>
<evidence type="ECO:0000256" key="5">
    <source>
        <dbReference type="ARBA" id="ARBA00035201"/>
    </source>
</evidence>
<protein>
    <recommendedName>
        <fullName evidence="5 6">Large ribosomal subunit protein uL13</fullName>
    </recommendedName>
</protein>
<sequence length="142" mass="16085">MKTYSVKAGEIEHKWYVVDAGGKILGRVATEIARVLRGKHKPIFTPHLDTGDYVVVINADKVRLSGNKADQKTYFKHTGYMGGEKFIPFREMLAKHPERVIELAVKGMMPKNALGRQMRKKLKVYAGTEHPHQAQNPEPLTF</sequence>
<dbReference type="GO" id="GO:0003735">
    <property type="term" value="F:structural constituent of ribosome"/>
    <property type="evidence" value="ECO:0007669"/>
    <property type="project" value="InterPro"/>
</dbReference>
<name>A0A841GX35_9BACT</name>
<keyword evidence="3 6" id="KW-0689">Ribosomal protein</keyword>
<evidence type="ECO:0000313" key="8">
    <source>
        <dbReference type="Proteomes" id="UP000582837"/>
    </source>
</evidence>
<dbReference type="PANTHER" id="PTHR11545">
    <property type="entry name" value="RIBOSOMAL PROTEIN L13"/>
    <property type="match status" value="1"/>
</dbReference>
<proteinExistence type="inferred from homology"/>
<comment type="function">
    <text evidence="6">This protein is one of the early assembly proteins of the 50S ribosomal subunit, although it is not seen to bind rRNA by itself. It is important during the early stages of 50S assembly.</text>
</comment>
<dbReference type="SUPFAM" id="SSF52161">
    <property type="entry name" value="Ribosomal protein L13"/>
    <property type="match status" value="1"/>
</dbReference>
<comment type="similarity">
    <text evidence="1 6">Belongs to the universal ribosomal protein uL13 family.</text>
</comment>
<dbReference type="CDD" id="cd00392">
    <property type="entry name" value="Ribosomal_L13"/>
    <property type="match status" value="1"/>
</dbReference>
<dbReference type="EMBL" id="JACHIA010000003">
    <property type="protein sequence ID" value="MBB6070175.1"/>
    <property type="molecule type" value="Genomic_DNA"/>
</dbReference>
<dbReference type="PIRSF" id="PIRSF002181">
    <property type="entry name" value="Ribosomal_L13"/>
    <property type="match status" value="1"/>
</dbReference>
<evidence type="ECO:0000256" key="2">
    <source>
        <dbReference type="ARBA" id="ARBA00011838"/>
    </source>
</evidence>
<dbReference type="GO" id="GO:0003729">
    <property type="term" value="F:mRNA binding"/>
    <property type="evidence" value="ECO:0007669"/>
    <property type="project" value="TreeGrafter"/>
</dbReference>
<organism evidence="7 8">
    <name type="scientific">Longimicrobium terrae</name>
    <dbReference type="NCBI Taxonomy" id="1639882"/>
    <lineage>
        <taxon>Bacteria</taxon>
        <taxon>Pseudomonadati</taxon>
        <taxon>Gemmatimonadota</taxon>
        <taxon>Longimicrobiia</taxon>
        <taxon>Longimicrobiales</taxon>
        <taxon>Longimicrobiaceae</taxon>
        <taxon>Longimicrobium</taxon>
    </lineage>
</organism>
<dbReference type="HAMAP" id="MF_01366">
    <property type="entry name" value="Ribosomal_uL13"/>
    <property type="match status" value="1"/>
</dbReference>
<reference evidence="7 8" key="1">
    <citation type="submission" date="2020-08" db="EMBL/GenBank/DDBJ databases">
        <title>Genomic Encyclopedia of Type Strains, Phase IV (KMG-IV): sequencing the most valuable type-strain genomes for metagenomic binning, comparative biology and taxonomic classification.</title>
        <authorList>
            <person name="Goeker M."/>
        </authorList>
    </citation>
    <scope>NUCLEOTIDE SEQUENCE [LARGE SCALE GENOMIC DNA]</scope>
    <source>
        <strain evidence="7 8">DSM 29007</strain>
    </source>
</reference>